<evidence type="ECO:0000313" key="3">
    <source>
        <dbReference type="Proteomes" id="UP000008006"/>
    </source>
</evidence>
<dbReference type="Pfam" id="PF13443">
    <property type="entry name" value="HTH_26"/>
    <property type="match status" value="1"/>
</dbReference>
<dbReference type="SMART" id="SM00530">
    <property type="entry name" value="HTH_XRE"/>
    <property type="match status" value="2"/>
</dbReference>
<proteinExistence type="predicted"/>
<feature type="domain" description="HTH cro/C1-type" evidence="1">
    <location>
        <begin position="131"/>
        <end position="155"/>
    </location>
</feature>
<dbReference type="EMBL" id="CP003343">
    <property type="protein sequence ID" value="AFC72975.1"/>
    <property type="molecule type" value="Genomic_DNA"/>
</dbReference>
<protein>
    <recommendedName>
        <fullName evidence="1">HTH cro/C1-type domain-containing protein</fullName>
    </recommendedName>
</protein>
<reference evidence="3" key="1">
    <citation type="submission" date="2012-02" db="EMBL/GenBank/DDBJ databases">
        <title>Complete genome sequence of Rickettsia rhipicephali strain 3-7-female6-CWPP.</title>
        <authorList>
            <person name="Johnson S.L."/>
            <person name="Munk A.C."/>
            <person name="Han S."/>
            <person name="Bruce D.C."/>
            <person name="Dasch G.A."/>
        </authorList>
    </citation>
    <scope>NUCLEOTIDE SEQUENCE [LARGE SCALE GENOMIC DNA]</scope>
    <source>
        <strain evidence="3">3-7-female6-CWPP</strain>
        <plasmid evidence="3">pMCC_1</plasmid>
    </source>
</reference>
<dbReference type="InterPro" id="IPR010982">
    <property type="entry name" value="Lambda_DNA-bd_dom_sf"/>
</dbReference>
<dbReference type="SUPFAM" id="SSF47413">
    <property type="entry name" value="lambda repressor-like DNA-binding domains"/>
    <property type="match status" value="1"/>
</dbReference>
<evidence type="ECO:0000259" key="1">
    <source>
        <dbReference type="PROSITE" id="PS50943"/>
    </source>
</evidence>
<name>A0AAI8AAW5_RICR3</name>
<dbReference type="AlphaFoldDB" id="A0AAI8AAW5"/>
<accession>A0AAI8AAW5</accession>
<gene>
    <name evidence="2" type="ordered locus">MCC_07755</name>
</gene>
<sequence>MDISLRIQKFLSQKIKTYKIQQKDLVLGTSLSRSTISKLLNAILLNPNIITILKIATFFECDIDEVLGRAKFIKNTKKYQLYVSLTLNDINNHLLSFLKTKIQQLNITEYILEKNCRVGSSTITHFINTNSDNRILSTKVIVKLADYFQISIDEMIGRTKI</sequence>
<dbReference type="PROSITE" id="PS50943">
    <property type="entry name" value="HTH_CROC1"/>
    <property type="match status" value="2"/>
</dbReference>
<dbReference type="KEGG" id="rre:MCC_07755"/>
<dbReference type="RefSeq" id="WP_012152329.1">
    <property type="nucleotide sequence ID" value="NC_017055.1"/>
</dbReference>
<dbReference type="Proteomes" id="UP000008006">
    <property type="component" value="Plasmid pMCC_1"/>
</dbReference>
<organism evidence="2 3">
    <name type="scientific">Rickettsia rhipicephali (strain 3-7-female6-CWPP)</name>
    <dbReference type="NCBI Taxonomy" id="1105113"/>
    <lineage>
        <taxon>Bacteria</taxon>
        <taxon>Pseudomonadati</taxon>
        <taxon>Pseudomonadota</taxon>
        <taxon>Alphaproteobacteria</taxon>
        <taxon>Rickettsiales</taxon>
        <taxon>Rickettsiaceae</taxon>
        <taxon>Rickettsieae</taxon>
        <taxon>Rickettsia</taxon>
        <taxon>spotted fever group</taxon>
    </lineage>
</organism>
<keyword evidence="2" id="KW-0614">Plasmid</keyword>
<geneLocation type="plasmid" evidence="2 3">
    <name>pMCC_1</name>
</geneLocation>
<dbReference type="Gene3D" id="1.10.260.40">
    <property type="entry name" value="lambda repressor-like DNA-binding domains"/>
    <property type="match status" value="2"/>
</dbReference>
<dbReference type="CDD" id="cd00093">
    <property type="entry name" value="HTH_XRE"/>
    <property type="match status" value="1"/>
</dbReference>
<feature type="domain" description="HTH cro/C1-type" evidence="1">
    <location>
        <begin position="22"/>
        <end position="66"/>
    </location>
</feature>
<keyword evidence="3" id="KW-1185">Reference proteome</keyword>
<dbReference type="GO" id="GO:0003677">
    <property type="term" value="F:DNA binding"/>
    <property type="evidence" value="ECO:0007669"/>
    <property type="project" value="InterPro"/>
</dbReference>
<evidence type="ECO:0000313" key="2">
    <source>
        <dbReference type="EMBL" id="AFC72975.1"/>
    </source>
</evidence>
<dbReference type="InterPro" id="IPR001387">
    <property type="entry name" value="Cro/C1-type_HTH"/>
</dbReference>